<reference evidence="1" key="1">
    <citation type="journal article" date="2021" name="New Phytol.">
        <title>Evolutionary innovations through gain and loss of genes in the ectomycorrhizal Boletales.</title>
        <authorList>
            <person name="Wu G."/>
            <person name="Miyauchi S."/>
            <person name="Morin E."/>
            <person name="Kuo A."/>
            <person name="Drula E."/>
            <person name="Varga T."/>
            <person name="Kohler A."/>
            <person name="Feng B."/>
            <person name="Cao Y."/>
            <person name="Lipzen A."/>
            <person name="Daum C."/>
            <person name="Hundley H."/>
            <person name="Pangilinan J."/>
            <person name="Johnson J."/>
            <person name="Barry K."/>
            <person name="LaButti K."/>
            <person name="Ng V."/>
            <person name="Ahrendt S."/>
            <person name="Min B."/>
            <person name="Choi I.G."/>
            <person name="Park H."/>
            <person name="Plett J.M."/>
            <person name="Magnuson J."/>
            <person name="Spatafora J.W."/>
            <person name="Nagy L.G."/>
            <person name="Henrissat B."/>
            <person name="Grigoriev I.V."/>
            <person name="Yang Z.L."/>
            <person name="Xu J."/>
            <person name="Martin F.M."/>
        </authorList>
    </citation>
    <scope>NUCLEOTIDE SEQUENCE</scope>
    <source>
        <strain evidence="1">ATCC 28755</strain>
    </source>
</reference>
<comment type="caution">
    <text evidence="1">The sequence shown here is derived from an EMBL/GenBank/DDBJ whole genome shotgun (WGS) entry which is preliminary data.</text>
</comment>
<dbReference type="EMBL" id="MU267723">
    <property type="protein sequence ID" value="KAH7910205.1"/>
    <property type="molecule type" value="Genomic_DNA"/>
</dbReference>
<sequence length="179" mass="19496">MSFTGATHSEAMGVLRYFLNNTTAQELQTSVLSALSHQTLFSKDVEDLLAALERLGIVPPLARTAISETHPRHCVRCHNPYVERDNGLRACRIPHTDLQLTVPTVQANSATGTISTTARTHVQRKFSCCNAPVGVDVTVQGMHFVGRHTTLTANVVYNAINVKTCGERGCNATRPVSQQ</sequence>
<evidence type="ECO:0000313" key="1">
    <source>
        <dbReference type="EMBL" id="KAH7910205.1"/>
    </source>
</evidence>
<proteinExistence type="predicted"/>
<evidence type="ECO:0000313" key="2">
    <source>
        <dbReference type="Proteomes" id="UP000790377"/>
    </source>
</evidence>
<accession>A0ACB8AA86</accession>
<dbReference type="Proteomes" id="UP000790377">
    <property type="component" value="Unassembled WGS sequence"/>
</dbReference>
<keyword evidence="2" id="KW-1185">Reference proteome</keyword>
<gene>
    <name evidence="1" type="ORF">BJ138DRAFT_1153461</name>
</gene>
<protein>
    <submittedName>
        <fullName evidence="1">Uncharacterized protein</fullName>
    </submittedName>
</protein>
<organism evidence="1 2">
    <name type="scientific">Hygrophoropsis aurantiaca</name>
    <dbReference type="NCBI Taxonomy" id="72124"/>
    <lineage>
        <taxon>Eukaryota</taxon>
        <taxon>Fungi</taxon>
        <taxon>Dikarya</taxon>
        <taxon>Basidiomycota</taxon>
        <taxon>Agaricomycotina</taxon>
        <taxon>Agaricomycetes</taxon>
        <taxon>Agaricomycetidae</taxon>
        <taxon>Boletales</taxon>
        <taxon>Coniophorineae</taxon>
        <taxon>Hygrophoropsidaceae</taxon>
        <taxon>Hygrophoropsis</taxon>
    </lineage>
</organism>
<name>A0ACB8AA86_9AGAM</name>